<dbReference type="Gene3D" id="3.40.1050.10">
    <property type="entry name" value="Carbonic anhydrase"/>
    <property type="match status" value="1"/>
</dbReference>
<dbReference type="InterPro" id="IPR036874">
    <property type="entry name" value="Carbonic_anhydrase_sf"/>
</dbReference>
<comment type="caution">
    <text evidence="8">The sequence shown here is derived from an EMBL/GenBank/DDBJ whole genome shotgun (WGS) entry which is preliminary data.</text>
</comment>
<sequence length="173" mass="19497">MTDAQHDPQSPDLIAHSAAFRERYTPYDTPRPRRRVAVVACMDARLDLFGLFGLEIGDAHLIRNAGGVVTDDVIRSLAISQRKLGTREVLLVHHTQCGMLSFTDDELRNELLEETGYKPPWSPESFVDLDADLTQSLRRVRTSPFLPHVDAVRGFVFQVEDGTLREVVLPDED</sequence>
<keyword evidence="5" id="KW-0862">Zinc</keyword>
<organism evidence="8 9">
    <name type="scientific">Patulibacter brassicae</name>
    <dbReference type="NCBI Taxonomy" id="1705717"/>
    <lineage>
        <taxon>Bacteria</taxon>
        <taxon>Bacillati</taxon>
        <taxon>Actinomycetota</taxon>
        <taxon>Thermoleophilia</taxon>
        <taxon>Solirubrobacterales</taxon>
        <taxon>Patulibacteraceae</taxon>
        <taxon>Patulibacter</taxon>
    </lineage>
</organism>
<reference evidence="8 9" key="1">
    <citation type="submission" date="2023-11" db="EMBL/GenBank/DDBJ databases">
        <authorList>
            <person name="Xu M."/>
            <person name="Jiang T."/>
        </authorList>
    </citation>
    <scope>NUCLEOTIDE SEQUENCE [LARGE SCALE GENOMIC DNA]</scope>
    <source>
        <strain evidence="8 9">SD</strain>
    </source>
</reference>
<dbReference type="RefSeq" id="WP_319954878.1">
    <property type="nucleotide sequence ID" value="NZ_JAXAVX010000007.1"/>
</dbReference>
<name>A0ABU4VLM2_9ACTN</name>
<evidence type="ECO:0000256" key="6">
    <source>
        <dbReference type="ARBA" id="ARBA00024993"/>
    </source>
</evidence>
<comment type="similarity">
    <text evidence="2">Belongs to the beta-class carbonic anhydrase family.</text>
</comment>
<dbReference type="Proteomes" id="UP001277761">
    <property type="component" value="Unassembled WGS sequence"/>
</dbReference>
<dbReference type="EMBL" id="JAXAVX010000007">
    <property type="protein sequence ID" value="MDX8152722.1"/>
    <property type="molecule type" value="Genomic_DNA"/>
</dbReference>
<evidence type="ECO:0000313" key="8">
    <source>
        <dbReference type="EMBL" id="MDX8152722.1"/>
    </source>
</evidence>
<dbReference type="InterPro" id="IPR001765">
    <property type="entry name" value="Carbonic_anhydrase"/>
</dbReference>
<proteinExistence type="inferred from homology"/>
<comment type="function">
    <text evidence="6">Catalyzes the reversible hydration of carbon dioxide to form bicarbonate.</text>
</comment>
<accession>A0ABU4VLM2</accession>
<evidence type="ECO:0000256" key="1">
    <source>
        <dbReference type="ARBA" id="ARBA00001947"/>
    </source>
</evidence>
<dbReference type="Pfam" id="PF00484">
    <property type="entry name" value="Pro_CA"/>
    <property type="match status" value="1"/>
</dbReference>
<dbReference type="EC" id="4.2.1.1" evidence="3"/>
<protein>
    <recommendedName>
        <fullName evidence="3">carbonic anhydrase</fullName>
        <ecNumber evidence="3">4.2.1.1</ecNumber>
    </recommendedName>
</protein>
<comment type="cofactor">
    <cofactor evidence="1">
        <name>Zn(2+)</name>
        <dbReference type="ChEBI" id="CHEBI:29105"/>
    </cofactor>
</comment>
<dbReference type="PANTHER" id="PTHR43175">
    <property type="entry name" value="CARBONIC ANHYDRASE"/>
    <property type="match status" value="1"/>
</dbReference>
<dbReference type="SUPFAM" id="SSF53056">
    <property type="entry name" value="beta-carbonic anhydrase, cab"/>
    <property type="match status" value="1"/>
</dbReference>
<evidence type="ECO:0000256" key="5">
    <source>
        <dbReference type="ARBA" id="ARBA00022833"/>
    </source>
</evidence>
<dbReference type="PANTHER" id="PTHR43175:SF3">
    <property type="entry name" value="CARBON DISULFIDE HYDROLASE"/>
    <property type="match status" value="1"/>
</dbReference>
<evidence type="ECO:0000256" key="3">
    <source>
        <dbReference type="ARBA" id="ARBA00012925"/>
    </source>
</evidence>
<keyword evidence="9" id="KW-1185">Reference proteome</keyword>
<evidence type="ECO:0000256" key="2">
    <source>
        <dbReference type="ARBA" id="ARBA00006217"/>
    </source>
</evidence>
<gene>
    <name evidence="8" type="ORF">SK069_14035</name>
</gene>
<evidence type="ECO:0000256" key="7">
    <source>
        <dbReference type="ARBA" id="ARBA00048348"/>
    </source>
</evidence>
<evidence type="ECO:0000256" key="4">
    <source>
        <dbReference type="ARBA" id="ARBA00022723"/>
    </source>
</evidence>
<dbReference type="CDD" id="cd03379">
    <property type="entry name" value="beta_CA_cladeD"/>
    <property type="match status" value="1"/>
</dbReference>
<keyword evidence="4" id="KW-0479">Metal-binding</keyword>
<evidence type="ECO:0000313" key="9">
    <source>
        <dbReference type="Proteomes" id="UP001277761"/>
    </source>
</evidence>
<dbReference type="SMART" id="SM00947">
    <property type="entry name" value="Pro_CA"/>
    <property type="match status" value="1"/>
</dbReference>
<comment type="catalytic activity">
    <reaction evidence="7">
        <text>hydrogencarbonate + H(+) = CO2 + H2O</text>
        <dbReference type="Rhea" id="RHEA:10748"/>
        <dbReference type="ChEBI" id="CHEBI:15377"/>
        <dbReference type="ChEBI" id="CHEBI:15378"/>
        <dbReference type="ChEBI" id="CHEBI:16526"/>
        <dbReference type="ChEBI" id="CHEBI:17544"/>
        <dbReference type="EC" id="4.2.1.1"/>
    </reaction>
</comment>